<dbReference type="InterPro" id="IPR005150">
    <property type="entry name" value="Cellulose_synth"/>
</dbReference>
<dbReference type="GO" id="GO:0071555">
    <property type="term" value="P:cell wall organization"/>
    <property type="evidence" value="ECO:0007669"/>
    <property type="project" value="UniProtKB-KW"/>
</dbReference>
<dbReference type="EMBL" id="CACRZD030000009">
    <property type="protein sequence ID" value="CAA6665755.1"/>
    <property type="molecule type" value="Genomic_DNA"/>
</dbReference>
<proteinExistence type="predicted"/>
<evidence type="ECO:0000256" key="2">
    <source>
        <dbReference type="ARBA" id="ARBA00022676"/>
    </source>
</evidence>
<feature type="transmembrane region" description="Helical" evidence="8">
    <location>
        <begin position="309"/>
        <end position="328"/>
    </location>
</feature>
<organism evidence="9">
    <name type="scientific">Spirodela intermedia</name>
    <name type="common">Intermediate duckweed</name>
    <dbReference type="NCBI Taxonomy" id="51605"/>
    <lineage>
        <taxon>Eukaryota</taxon>
        <taxon>Viridiplantae</taxon>
        <taxon>Streptophyta</taxon>
        <taxon>Embryophyta</taxon>
        <taxon>Tracheophyta</taxon>
        <taxon>Spermatophyta</taxon>
        <taxon>Magnoliopsida</taxon>
        <taxon>Liliopsida</taxon>
        <taxon>Araceae</taxon>
        <taxon>Lemnoideae</taxon>
        <taxon>Spirodela</taxon>
    </lineage>
</organism>
<keyword evidence="7" id="KW-0961">Cell wall biogenesis/degradation</keyword>
<keyword evidence="10" id="KW-1185">Reference proteome</keyword>
<keyword evidence="6 8" id="KW-0472">Membrane</keyword>
<dbReference type="Proteomes" id="UP001189122">
    <property type="component" value="Unassembled WGS sequence"/>
</dbReference>
<feature type="transmembrane region" description="Helical" evidence="8">
    <location>
        <begin position="370"/>
        <end position="393"/>
    </location>
</feature>
<reference evidence="9 10" key="1">
    <citation type="submission" date="2019-12" db="EMBL/GenBank/DDBJ databases">
        <authorList>
            <person name="Scholz U."/>
            <person name="Mascher M."/>
            <person name="Fiebig A."/>
        </authorList>
    </citation>
    <scope>NUCLEOTIDE SEQUENCE</scope>
</reference>
<dbReference type="InterPro" id="IPR029044">
    <property type="entry name" value="Nucleotide-diphossugar_trans"/>
</dbReference>
<feature type="transmembrane region" description="Helical" evidence="8">
    <location>
        <begin position="180"/>
        <end position="199"/>
    </location>
</feature>
<evidence type="ECO:0000256" key="4">
    <source>
        <dbReference type="ARBA" id="ARBA00022692"/>
    </source>
</evidence>
<gene>
    <name evidence="9" type="ORF">SI7747_09012144</name>
</gene>
<feature type="transmembrane region" description="Helical" evidence="8">
    <location>
        <begin position="340"/>
        <end position="358"/>
    </location>
</feature>
<evidence type="ECO:0000256" key="1">
    <source>
        <dbReference type="ARBA" id="ARBA00004127"/>
    </source>
</evidence>
<evidence type="ECO:0000256" key="5">
    <source>
        <dbReference type="ARBA" id="ARBA00022989"/>
    </source>
</evidence>
<dbReference type="AlphaFoldDB" id="A0A7I8J7N9"/>
<dbReference type="EMBL" id="LR743596">
    <property type="protein sequence ID" value="CAA2626444.1"/>
    <property type="molecule type" value="Genomic_DNA"/>
</dbReference>
<evidence type="ECO:0000256" key="8">
    <source>
        <dbReference type="SAM" id="Phobius"/>
    </source>
</evidence>
<protein>
    <submittedName>
        <fullName evidence="9">Uncharacterized protein</fullName>
    </submittedName>
</protein>
<dbReference type="PANTHER" id="PTHR13301">
    <property type="entry name" value="X-BOX TRANSCRIPTION FACTOR-RELATED"/>
    <property type="match status" value="1"/>
</dbReference>
<dbReference type="Pfam" id="PF03552">
    <property type="entry name" value="Cellulose_synt"/>
    <property type="match status" value="2"/>
</dbReference>
<dbReference type="GO" id="GO:0071669">
    <property type="term" value="P:plant-type cell wall organization or biogenesis"/>
    <property type="evidence" value="ECO:0007669"/>
    <property type="project" value="UniProtKB-ARBA"/>
</dbReference>
<sequence>MTNGAVILTLDCDMYSNDPKAPQRALCYLLDSEMSYKLAYVHHDTYGGEHKYLYQIHPQGMDGFRGPYYLGSACFFSRACFREASSPRHQRRPCRRETGIRYGSLSEDHNSGYHMLCRGWESVFCDPEPPAFLGDVPITLNDVLIQNKRWSLGLLQVGFSRYSPVIFGCRWAPLPMAMCYARYAFWPIWCIPVSIYAALPQVALVYQVPLFPKASDAWFYLYAYLFLTAYAQDLIDFLGARGTVRSWWNDQRMWMIRAVTSNLFGVFQFSLQKMGFSGSGFNVTSKLMDDEQIKRYDGGFFDFGAESPFFVSLGTIAVINLVSLAVGLGRSLSGGSLQDMFLQVLLSGFVVVNCWPIYEASVLRADKGRMPVTVIRSSLFLAGVVFCAAYFTFSTV</sequence>
<evidence type="ECO:0000313" key="10">
    <source>
        <dbReference type="Proteomes" id="UP001189122"/>
    </source>
</evidence>
<keyword evidence="3" id="KW-0808">Transferase</keyword>
<feature type="transmembrane region" description="Helical" evidence="8">
    <location>
        <begin position="252"/>
        <end position="271"/>
    </location>
</feature>
<dbReference type="GO" id="GO:0030244">
    <property type="term" value="P:cellulose biosynthetic process"/>
    <property type="evidence" value="ECO:0007669"/>
    <property type="project" value="InterPro"/>
</dbReference>
<name>A0A7I8J7N9_SPIIN</name>
<feature type="transmembrane region" description="Helical" evidence="8">
    <location>
        <begin position="219"/>
        <end position="240"/>
    </location>
</feature>
<evidence type="ECO:0000313" key="9">
    <source>
        <dbReference type="EMBL" id="CAA2626444.1"/>
    </source>
</evidence>
<comment type="subcellular location">
    <subcellularLocation>
        <location evidence="1">Endomembrane system</location>
        <topology evidence="1">Multi-pass membrane protein</topology>
    </subcellularLocation>
</comment>
<dbReference type="GO" id="GO:0016760">
    <property type="term" value="F:cellulose synthase (UDP-forming) activity"/>
    <property type="evidence" value="ECO:0007669"/>
    <property type="project" value="InterPro"/>
</dbReference>
<dbReference type="GO" id="GO:0016020">
    <property type="term" value="C:membrane"/>
    <property type="evidence" value="ECO:0007669"/>
    <property type="project" value="InterPro"/>
</dbReference>
<evidence type="ECO:0000256" key="6">
    <source>
        <dbReference type="ARBA" id="ARBA00023136"/>
    </source>
</evidence>
<accession>A0A7I8J7N9</accession>
<evidence type="ECO:0000256" key="3">
    <source>
        <dbReference type="ARBA" id="ARBA00022679"/>
    </source>
</evidence>
<keyword evidence="2" id="KW-0328">Glycosyltransferase</keyword>
<keyword evidence="4 8" id="KW-0812">Transmembrane</keyword>
<dbReference type="Gene3D" id="3.90.550.10">
    <property type="entry name" value="Spore Coat Polysaccharide Biosynthesis Protein SpsA, Chain A"/>
    <property type="match status" value="1"/>
</dbReference>
<dbReference type="GO" id="GO:0012505">
    <property type="term" value="C:endomembrane system"/>
    <property type="evidence" value="ECO:0007669"/>
    <property type="project" value="UniProtKB-SubCell"/>
</dbReference>
<evidence type="ECO:0000256" key="7">
    <source>
        <dbReference type="ARBA" id="ARBA00023316"/>
    </source>
</evidence>
<keyword evidence="5 8" id="KW-1133">Transmembrane helix</keyword>